<dbReference type="Gene3D" id="3.30.2090.10">
    <property type="entry name" value="Multidrug efflux transporter AcrB TolC docking domain, DN and DC subdomains"/>
    <property type="match status" value="2"/>
</dbReference>
<feature type="transmembrane region" description="Helical" evidence="1">
    <location>
        <begin position="442"/>
        <end position="460"/>
    </location>
</feature>
<dbReference type="SUPFAM" id="SSF82866">
    <property type="entry name" value="Multidrug efflux transporter AcrB transmembrane domain"/>
    <property type="match status" value="2"/>
</dbReference>
<dbReference type="SUPFAM" id="SSF82693">
    <property type="entry name" value="Multidrug efflux transporter AcrB pore domain, PN1, PN2, PC1 and PC2 subdomains"/>
    <property type="match status" value="2"/>
</dbReference>
<proteinExistence type="predicted"/>
<dbReference type="Proteomes" id="UP001209257">
    <property type="component" value="Unassembled WGS sequence"/>
</dbReference>
<feature type="transmembrane region" description="Helical" evidence="1">
    <location>
        <begin position="922"/>
        <end position="938"/>
    </location>
</feature>
<dbReference type="Gene3D" id="1.20.1640.10">
    <property type="entry name" value="Multidrug efflux transporter AcrB transmembrane domain"/>
    <property type="match status" value="2"/>
</dbReference>
<feature type="transmembrane region" description="Helical" evidence="1">
    <location>
        <begin position="1024"/>
        <end position="1042"/>
    </location>
</feature>
<gene>
    <name evidence="2" type="ORF">OCL06_05195</name>
</gene>
<evidence type="ECO:0000313" key="3">
    <source>
        <dbReference type="Proteomes" id="UP001209257"/>
    </source>
</evidence>
<dbReference type="Gene3D" id="3.30.70.1440">
    <property type="entry name" value="Multidrug efflux transporter AcrB pore domain"/>
    <property type="match status" value="1"/>
</dbReference>
<organism evidence="2 3">
    <name type="scientific">Alteromonas salexigens</name>
    <dbReference type="NCBI Taxonomy" id="2982530"/>
    <lineage>
        <taxon>Bacteria</taxon>
        <taxon>Pseudomonadati</taxon>
        <taxon>Pseudomonadota</taxon>
        <taxon>Gammaproteobacteria</taxon>
        <taxon>Alteromonadales</taxon>
        <taxon>Alteromonadaceae</taxon>
        <taxon>Alteromonas/Salinimonas group</taxon>
        <taxon>Alteromonas</taxon>
    </lineage>
</organism>
<feature type="transmembrane region" description="Helical" evidence="1">
    <location>
        <begin position="339"/>
        <end position="358"/>
    </location>
</feature>
<dbReference type="Gene3D" id="3.30.70.1430">
    <property type="entry name" value="Multidrug efflux transporter AcrB pore domain"/>
    <property type="match status" value="2"/>
</dbReference>
<feature type="transmembrane region" description="Helical" evidence="1">
    <location>
        <begin position="973"/>
        <end position="996"/>
    </location>
</feature>
<feature type="transmembrane region" description="Helical" evidence="1">
    <location>
        <begin position="389"/>
        <end position="412"/>
    </location>
</feature>
<feature type="transmembrane region" description="Helical" evidence="1">
    <location>
        <begin position="560"/>
        <end position="579"/>
    </location>
</feature>
<evidence type="ECO:0000256" key="1">
    <source>
        <dbReference type="SAM" id="Phobius"/>
    </source>
</evidence>
<dbReference type="Gene3D" id="3.30.70.1320">
    <property type="entry name" value="Multidrug efflux transporter AcrB pore domain like"/>
    <property type="match status" value="1"/>
</dbReference>
<feature type="transmembrane region" description="Helical" evidence="1">
    <location>
        <begin position="945"/>
        <end position="967"/>
    </location>
</feature>
<feature type="transmembrane region" description="Helical" evidence="1">
    <location>
        <begin position="472"/>
        <end position="494"/>
    </location>
</feature>
<dbReference type="EMBL" id="JAOTJC010000006">
    <property type="protein sequence ID" value="MCU7553989.1"/>
    <property type="molecule type" value="Genomic_DNA"/>
</dbReference>
<keyword evidence="1" id="KW-0472">Membrane</keyword>
<reference evidence="3" key="1">
    <citation type="submission" date="2023-07" db="EMBL/GenBank/DDBJ databases">
        <title>Study on multiphase classification of strain Alteromonas salexigens isolated from the Yellow Sea.</title>
        <authorList>
            <person name="Sun L."/>
        </authorList>
    </citation>
    <scope>NUCLEOTIDE SEQUENCE [LARGE SCALE GENOMIC DNA]</scope>
    <source>
        <strain evidence="3">ASW11-19</strain>
    </source>
</reference>
<dbReference type="SUPFAM" id="SSF82714">
    <property type="entry name" value="Multidrug efflux transporter AcrB TolC docking domain, DN and DC subdomains"/>
    <property type="match status" value="2"/>
</dbReference>
<feature type="transmembrane region" description="Helical" evidence="1">
    <location>
        <begin position="591"/>
        <end position="612"/>
    </location>
</feature>
<dbReference type="RefSeq" id="WP_262992681.1">
    <property type="nucleotide sequence ID" value="NZ_JAOTJC010000006.1"/>
</dbReference>
<feature type="transmembrane region" description="Helical" evidence="1">
    <location>
        <begin position="365"/>
        <end position="383"/>
    </location>
</feature>
<dbReference type="PANTHER" id="PTHR32063">
    <property type="match status" value="1"/>
</dbReference>
<feature type="transmembrane region" description="Helical" evidence="1">
    <location>
        <begin position="533"/>
        <end position="554"/>
    </location>
</feature>
<comment type="caution">
    <text evidence="2">The sequence shown here is derived from an EMBL/GenBank/DDBJ whole genome shotgun (WGS) entry which is preliminary data.</text>
</comment>
<dbReference type="InterPro" id="IPR027463">
    <property type="entry name" value="AcrB_DN_DC_subdom"/>
</dbReference>
<evidence type="ECO:0000313" key="2">
    <source>
        <dbReference type="EMBL" id="MCU7553989.1"/>
    </source>
</evidence>
<keyword evidence="1" id="KW-1133">Transmembrane helix</keyword>
<feature type="transmembrane region" description="Helical" evidence="1">
    <location>
        <begin position="1054"/>
        <end position="1078"/>
    </location>
</feature>
<protein>
    <submittedName>
        <fullName evidence="2">Efflux RND transporter permease subunit</fullName>
    </submittedName>
</protein>
<dbReference type="PRINTS" id="PR00702">
    <property type="entry name" value="ACRIFLAVINRP"/>
</dbReference>
<dbReference type="Pfam" id="PF00873">
    <property type="entry name" value="ACR_tran"/>
    <property type="match status" value="2"/>
</dbReference>
<feature type="transmembrane region" description="Helical" evidence="1">
    <location>
        <begin position="12"/>
        <end position="34"/>
    </location>
</feature>
<dbReference type="PANTHER" id="PTHR32063:SF0">
    <property type="entry name" value="SWARMING MOTILITY PROTEIN SWRC"/>
    <property type="match status" value="1"/>
</dbReference>
<keyword evidence="1" id="KW-0812">Transmembrane</keyword>
<name>A0ABT2VLR0_9ALTE</name>
<dbReference type="InterPro" id="IPR001036">
    <property type="entry name" value="Acrflvin-R"/>
</dbReference>
<sequence>MRIVDIAVKRPVAVAMFTFAILLFGMVSLGRLSVNLLPELSYPTLTIRTDYTGAAPAEIEQLVSKPIEEAIGVVKGVRSVTSTSRAGQSDVVLEFAWGTDMDFASLEVREKLDILQLPLDIDKPRLLRFNPSLDPVLRLGLGFSDDIAQTTSAEAMKRLREYAEQQVKRNLESIEGVASVKIGGGLENEIQVLINQQRASQLGISLSAVIARLERENVNTAGGRIEDGSQAFLVRTLNQFENLDQIRQLYIGRFDNRNVQLKDIATVTNTFRERNAITRFNGVEGAEIAIYKEGDANAVDVAQRVRAAVDTLQNTMPAQYQLMLVYDQSQFIEQAINDVKSAALIGGVLAMLVLYLFLRDFWPTLIISVSIPVSVIATFNLMYGNDISLNIMSLGGIALAVGLLVDNSIVVLENIDRHRRRQVDVTNREAAATSGTREVSGAILASTLTTMAVFVPLVFVEGIAGQLFRDQALTVSFALLASLVVALTLIPTLASRQKRETPQHNDVFDTPPAPGPQTRWGKTVYWLTLPLKLLLRVLFVYLPAALMTLILGAWHLCAAALHWLFKPFIWAFAKLYALIERAYDRLLGAALSARILVLTVAMVFAGLSVSLLPRLGMELIPTMSQGEFDVEVSLPAGTQISQTDALLSKLATLAQQQPGVSRTYSLAGTGSLVSAAPSQGGDQWGKLNVVMAPTADDRQIDQVRTVLRTFLARQAGVQSQFGEPELFSFDAPIQIELQGYDLNLLQRHSQAISEALAAEPRFTDVTTTLRSGNPELKIAFNHARLSRLGLDAAGVSELIAAKIGGQVATQYSLEDRKVDVLVRTEEGQRDNVTDVGAIIVNPGSDRPIPLNAVADVYMSVGPSEITRVGQQRVALIEANLAFGDLAQGVSNAQQILVDITLPVSLRATVAGQSEDMQQSFRSLQFALALAIFMVYLVMASQFESLLHPLLILFAVPLAGAGSVYGLWLTGTHLSVVVFIGLIMLAGIVVNNAIVLVDRINQLRAQGMVKHEAIVAAAKSRLRPIVMTTLTTILGLLPMAIGFGDGAEVRTPMAVTVIFGLLFSTLLTLVLLPVLYSLFDTKVYSTASTDSGEKVYG</sequence>
<accession>A0ABT2VLR0</accession>
<keyword evidence="3" id="KW-1185">Reference proteome</keyword>